<comment type="caution">
    <text evidence="2">The sequence shown here is derived from an EMBL/GenBank/DDBJ whole genome shotgun (WGS) entry which is preliminary data.</text>
</comment>
<dbReference type="Pfam" id="PF00535">
    <property type="entry name" value="Glycos_transf_2"/>
    <property type="match status" value="1"/>
</dbReference>
<name>A0ABD6VTI2_9GAMM</name>
<dbReference type="AlphaFoldDB" id="A0ABD6VTI2"/>
<dbReference type="Proteomes" id="UP000237274">
    <property type="component" value="Unassembled WGS sequence"/>
</dbReference>
<evidence type="ECO:0000313" key="2">
    <source>
        <dbReference type="EMBL" id="POE27444.1"/>
    </source>
</evidence>
<organism evidence="2 3">
    <name type="scientific">Pectobacterium odoriferum</name>
    <dbReference type="NCBI Taxonomy" id="78398"/>
    <lineage>
        <taxon>Bacteria</taxon>
        <taxon>Pseudomonadati</taxon>
        <taxon>Pseudomonadota</taxon>
        <taxon>Gammaproteobacteria</taxon>
        <taxon>Enterobacterales</taxon>
        <taxon>Pectobacteriaceae</taxon>
        <taxon>Pectobacterium</taxon>
    </lineage>
</organism>
<sequence>MLTVLLAAYNGDDYIAEQINSIINSNNEDELKIIVSLDKSVDKTADVVLSLDNPLIELIVHDKAFGSAQGNFSWAISEYACKSDYFMLSDQDDFWLKNKIPDSMNEIRRMEKKYGVDTPCLVFTDSVVVDENLQEIYDSFIKSSRFDAKKRNDFKQLIVQNVAQGCTFTYNAALAKYLHSIPKDIIMHDWWMILVASYFGKVSFLDKKTMLYRQHAKNEIGAVKFSVFSSIMKLINEKSSFKKSIEKTKLQAKLFLQIYDELIDYDNKNFLVDYSSSSNMPLLKRKFFLYKNRLVKSDSFRTLGLYVFF</sequence>
<dbReference type="InterPro" id="IPR029044">
    <property type="entry name" value="Nucleotide-diphossugar_trans"/>
</dbReference>
<accession>A0ABD6VTI2</accession>
<dbReference type="InterPro" id="IPR001173">
    <property type="entry name" value="Glyco_trans_2-like"/>
</dbReference>
<protein>
    <recommendedName>
        <fullName evidence="1">Glycosyltransferase 2-like domain-containing protein</fullName>
    </recommendedName>
</protein>
<dbReference type="EMBL" id="MTAO01000003">
    <property type="protein sequence ID" value="POE27444.1"/>
    <property type="molecule type" value="Genomic_DNA"/>
</dbReference>
<evidence type="ECO:0000313" key="3">
    <source>
        <dbReference type="Proteomes" id="UP000237274"/>
    </source>
</evidence>
<reference evidence="2 3" key="1">
    <citation type="submission" date="2017-01" db="EMBL/GenBank/DDBJ databases">
        <title>Comparative Genomics of 38 Pectobacterium strains comprising three species revealed the characteristics of Pectobacterium carotovorum.</title>
        <authorList>
            <person name="Xie H."/>
            <person name="Ma Y."/>
            <person name="Li X."/>
        </authorList>
    </citation>
    <scope>NUCLEOTIDE SEQUENCE [LARGE SCALE GENOMIC DNA]</scope>
    <source>
        <strain evidence="2 3">Q142</strain>
    </source>
</reference>
<evidence type="ECO:0000259" key="1">
    <source>
        <dbReference type="Pfam" id="PF00535"/>
    </source>
</evidence>
<dbReference type="RefSeq" id="WP_103162209.1">
    <property type="nucleotide sequence ID" value="NZ_MTAH01000002.1"/>
</dbReference>
<gene>
    <name evidence="2" type="ORF">BV926_05840</name>
</gene>
<feature type="domain" description="Glycosyltransferase 2-like" evidence="1">
    <location>
        <begin position="3"/>
        <end position="169"/>
    </location>
</feature>
<dbReference type="Gene3D" id="3.90.550.10">
    <property type="entry name" value="Spore Coat Polysaccharide Biosynthesis Protein SpsA, Chain A"/>
    <property type="match status" value="1"/>
</dbReference>
<proteinExistence type="predicted"/>
<dbReference type="SUPFAM" id="SSF53448">
    <property type="entry name" value="Nucleotide-diphospho-sugar transferases"/>
    <property type="match status" value="1"/>
</dbReference>